<name>A0A9N9NIN1_9GLOM</name>
<comment type="caution">
    <text evidence="2">The sequence shown here is derived from an EMBL/GenBank/DDBJ whole genome shotgun (WGS) entry which is preliminary data.</text>
</comment>
<dbReference type="AlphaFoldDB" id="A0A9N9NIN1"/>
<proteinExistence type="predicted"/>
<feature type="region of interest" description="Disordered" evidence="1">
    <location>
        <begin position="118"/>
        <end position="151"/>
    </location>
</feature>
<feature type="compositionally biased region" description="Basic residues" evidence="1">
    <location>
        <begin position="120"/>
        <end position="134"/>
    </location>
</feature>
<evidence type="ECO:0000313" key="2">
    <source>
        <dbReference type="EMBL" id="CAG8741328.1"/>
    </source>
</evidence>
<keyword evidence="3" id="KW-1185">Reference proteome</keyword>
<feature type="non-terminal residue" evidence="2">
    <location>
        <position position="208"/>
    </location>
</feature>
<sequence length="208" mass="23638">MESDNNSGLVEEQPVNISPRHEESNDNSGLVEEQPVNILPRHVNFLLTHSEEAIDALVVGQTSEYNKGVCRIRRYACEHQGRNSTKNKTNIAENQQQTRNTSANAIKELEDFMNGFINKHTPKKKRKSHSKKSKIQQEEEEKTTSSCSSSDKENFIEIETLIVHSKRDASKKKRLKGSHELTRKQTQSQQCQNTGITKLIAKHGTDDK</sequence>
<accession>A0A9N9NIN1</accession>
<reference evidence="2" key="1">
    <citation type="submission" date="2021-06" db="EMBL/GenBank/DDBJ databases">
        <authorList>
            <person name="Kallberg Y."/>
            <person name="Tangrot J."/>
            <person name="Rosling A."/>
        </authorList>
    </citation>
    <scope>NUCLEOTIDE SEQUENCE</scope>
    <source>
        <strain evidence="2">MA453B</strain>
    </source>
</reference>
<dbReference type="EMBL" id="CAJVPY010013571">
    <property type="protein sequence ID" value="CAG8741328.1"/>
    <property type="molecule type" value="Genomic_DNA"/>
</dbReference>
<feature type="region of interest" description="Disordered" evidence="1">
    <location>
        <begin position="1"/>
        <end position="31"/>
    </location>
</feature>
<gene>
    <name evidence="2" type="ORF">DERYTH_LOCUS16031</name>
</gene>
<evidence type="ECO:0000256" key="1">
    <source>
        <dbReference type="SAM" id="MobiDB-lite"/>
    </source>
</evidence>
<evidence type="ECO:0000313" key="3">
    <source>
        <dbReference type="Proteomes" id="UP000789405"/>
    </source>
</evidence>
<protein>
    <submittedName>
        <fullName evidence="2">19144_t:CDS:1</fullName>
    </submittedName>
</protein>
<feature type="region of interest" description="Disordered" evidence="1">
    <location>
        <begin position="165"/>
        <end position="208"/>
    </location>
</feature>
<feature type="compositionally biased region" description="Polar residues" evidence="1">
    <location>
        <begin position="184"/>
        <end position="196"/>
    </location>
</feature>
<organism evidence="2 3">
    <name type="scientific">Dentiscutata erythropus</name>
    <dbReference type="NCBI Taxonomy" id="1348616"/>
    <lineage>
        <taxon>Eukaryota</taxon>
        <taxon>Fungi</taxon>
        <taxon>Fungi incertae sedis</taxon>
        <taxon>Mucoromycota</taxon>
        <taxon>Glomeromycotina</taxon>
        <taxon>Glomeromycetes</taxon>
        <taxon>Diversisporales</taxon>
        <taxon>Gigasporaceae</taxon>
        <taxon>Dentiscutata</taxon>
    </lineage>
</organism>
<dbReference type="Proteomes" id="UP000789405">
    <property type="component" value="Unassembled WGS sequence"/>
</dbReference>